<dbReference type="Proteomes" id="UP000218366">
    <property type="component" value="Unassembled WGS sequence"/>
</dbReference>
<comment type="caution">
    <text evidence="2">The sequence shown here is derived from an EMBL/GenBank/DDBJ whole genome shotgun (WGS) entry which is preliminary data.</text>
</comment>
<keyword evidence="3" id="KW-1185">Reference proteome</keyword>
<reference evidence="2 3" key="1">
    <citation type="submission" date="2017-09" db="EMBL/GenBank/DDBJ databases">
        <title>Sphingomonas spermidinifaciens 9NM-10, whole genome shotgun sequence.</title>
        <authorList>
            <person name="Feng G."/>
            <person name="Zhu H."/>
        </authorList>
    </citation>
    <scope>NUCLEOTIDE SEQUENCE [LARGE SCALE GENOMIC DNA]</scope>
    <source>
        <strain evidence="2 3">9NM-10</strain>
    </source>
</reference>
<proteinExistence type="predicted"/>
<evidence type="ECO:0000256" key="1">
    <source>
        <dbReference type="SAM" id="SignalP"/>
    </source>
</evidence>
<dbReference type="EMBL" id="NWMW01000002">
    <property type="protein sequence ID" value="PCD01991.1"/>
    <property type="molecule type" value="Genomic_DNA"/>
</dbReference>
<protein>
    <recommendedName>
        <fullName evidence="4">Lipoprotein</fullName>
    </recommendedName>
</protein>
<keyword evidence="1" id="KW-0732">Signal</keyword>
<evidence type="ECO:0000313" key="3">
    <source>
        <dbReference type="Proteomes" id="UP000218366"/>
    </source>
</evidence>
<feature type="chain" id="PRO_5012019963" description="Lipoprotein" evidence="1">
    <location>
        <begin position="24"/>
        <end position="166"/>
    </location>
</feature>
<dbReference type="PROSITE" id="PS51257">
    <property type="entry name" value="PROKAR_LIPOPROTEIN"/>
    <property type="match status" value="1"/>
</dbReference>
<gene>
    <name evidence="2" type="ORF">COC42_10895</name>
</gene>
<evidence type="ECO:0008006" key="4">
    <source>
        <dbReference type="Google" id="ProtNLM"/>
    </source>
</evidence>
<feature type="signal peptide" evidence="1">
    <location>
        <begin position="1"/>
        <end position="23"/>
    </location>
</feature>
<dbReference type="AlphaFoldDB" id="A0A2A4B0N7"/>
<name>A0A2A4B0N7_9SPHN</name>
<evidence type="ECO:0000313" key="2">
    <source>
        <dbReference type="EMBL" id="PCD01991.1"/>
    </source>
</evidence>
<accession>A0A2A4B0N7</accession>
<sequence length="166" mass="17064">MTKMKRTALIPALALSLAACGGAGEAPTANDSAALAAENKAGLAGEVVELPGGEGDGEDVPLADDAVSASAIARADGWVGRWRGVEGLNLIVAKGDAPGRYKLDMQYSLDDKGVFDGTATEEGIAFTRPDGEHVLRATDGDATGLKWLAGKKDCLTVKDAEGYCRD</sequence>
<organism evidence="2 3">
    <name type="scientific">Sphingomonas spermidinifaciens</name>
    <dbReference type="NCBI Taxonomy" id="1141889"/>
    <lineage>
        <taxon>Bacteria</taxon>
        <taxon>Pseudomonadati</taxon>
        <taxon>Pseudomonadota</taxon>
        <taxon>Alphaproteobacteria</taxon>
        <taxon>Sphingomonadales</taxon>
        <taxon>Sphingomonadaceae</taxon>
        <taxon>Sphingomonas</taxon>
    </lineage>
</organism>